<comment type="caution">
    <text evidence="1">The sequence shown here is derived from an EMBL/GenBank/DDBJ whole genome shotgun (WGS) entry which is preliminary data.</text>
</comment>
<feature type="non-terminal residue" evidence="1">
    <location>
        <position position="197"/>
    </location>
</feature>
<dbReference type="OrthoDB" id="125279at2759"/>
<dbReference type="EMBL" id="NCKW01011230">
    <property type="protein sequence ID" value="POM63978.1"/>
    <property type="molecule type" value="Genomic_DNA"/>
</dbReference>
<evidence type="ECO:0000313" key="1">
    <source>
        <dbReference type="EMBL" id="POM63978.1"/>
    </source>
</evidence>
<evidence type="ECO:0000313" key="2">
    <source>
        <dbReference type="Proteomes" id="UP000237271"/>
    </source>
</evidence>
<protein>
    <submittedName>
        <fullName evidence="1">Uncharacterized protein</fullName>
    </submittedName>
</protein>
<keyword evidence="2" id="KW-1185">Reference proteome</keyword>
<proteinExistence type="predicted"/>
<reference evidence="1 2" key="1">
    <citation type="journal article" date="2017" name="Genome Biol. Evol.">
        <title>Phytophthora megakarya and P. palmivora, closely related causal agents of cacao black pod rot, underwent increases in genome sizes and gene numbers by different mechanisms.</title>
        <authorList>
            <person name="Ali S.S."/>
            <person name="Shao J."/>
            <person name="Lary D.J."/>
            <person name="Kronmiller B."/>
            <person name="Shen D."/>
            <person name="Strem M.D."/>
            <person name="Amoako-Attah I."/>
            <person name="Akrofi A.Y."/>
            <person name="Begoude B.A."/>
            <person name="Ten Hoopen G.M."/>
            <person name="Coulibaly K."/>
            <person name="Kebe B.I."/>
            <person name="Melnick R.L."/>
            <person name="Guiltinan M.J."/>
            <person name="Tyler B.M."/>
            <person name="Meinhardt L.W."/>
            <person name="Bailey B.A."/>
        </authorList>
    </citation>
    <scope>NUCLEOTIDE SEQUENCE [LARGE SCALE GENOMIC DNA]</scope>
    <source>
        <strain evidence="2">sbr112.9</strain>
    </source>
</reference>
<accession>A0A2P4XEK0</accession>
<dbReference type="AlphaFoldDB" id="A0A2P4XEK0"/>
<organism evidence="1 2">
    <name type="scientific">Phytophthora palmivora</name>
    <dbReference type="NCBI Taxonomy" id="4796"/>
    <lineage>
        <taxon>Eukaryota</taxon>
        <taxon>Sar</taxon>
        <taxon>Stramenopiles</taxon>
        <taxon>Oomycota</taxon>
        <taxon>Peronosporomycetes</taxon>
        <taxon>Peronosporales</taxon>
        <taxon>Peronosporaceae</taxon>
        <taxon>Phytophthora</taxon>
    </lineage>
</organism>
<name>A0A2P4XEK0_9STRA</name>
<gene>
    <name evidence="1" type="ORF">PHPALM_20552</name>
</gene>
<dbReference type="Proteomes" id="UP000237271">
    <property type="component" value="Unassembled WGS sequence"/>
</dbReference>
<sequence>MLDGVTRCSIGADRKYDVDLSVDARVIHDLSFLPGDSVNDSIVLDHEIEISCDGVETLSNLISKLQCMMMGDVNGAFRHIPVSGDEVGRFAGTIPKLGILIIDLCCPIAWKYSPSSYWVAGTAINHLNASSAPRWPQQPTPGRENFDAKAWCDDHTAIEQDMGSRLAEAQMVLRSAMVAILGPEVCNEKKFTPWFVR</sequence>